<dbReference type="EMBL" id="CM004474">
    <property type="protein sequence ID" value="OCT81178.1"/>
    <property type="molecule type" value="Genomic_DNA"/>
</dbReference>
<evidence type="ECO:0000256" key="1">
    <source>
        <dbReference type="SAM" id="SignalP"/>
    </source>
</evidence>
<sequence>MSRGSALFGSSLLLPGFLGSFRSGGAGGVDFASFRHVQSRGSTSRRPTRIELPDFFRRWEGRARVW</sequence>
<dbReference type="AlphaFoldDB" id="A0A974CXE4"/>
<gene>
    <name evidence="2" type="ORF">XELAEV_18027991mg</name>
</gene>
<evidence type="ECO:0000313" key="2">
    <source>
        <dbReference type="EMBL" id="OCT81178.1"/>
    </source>
</evidence>
<name>A0A974CXE4_XENLA</name>
<accession>A0A974CXE4</accession>
<dbReference type="Proteomes" id="UP000694892">
    <property type="component" value="Chromosome 5L"/>
</dbReference>
<protein>
    <recommendedName>
        <fullName evidence="4">Secreted protein</fullName>
    </recommendedName>
</protein>
<proteinExistence type="predicted"/>
<keyword evidence="1" id="KW-0732">Signal</keyword>
<evidence type="ECO:0008006" key="4">
    <source>
        <dbReference type="Google" id="ProtNLM"/>
    </source>
</evidence>
<reference evidence="3" key="1">
    <citation type="journal article" date="2016" name="Nature">
        <title>Genome evolution in the allotetraploid frog Xenopus laevis.</title>
        <authorList>
            <person name="Session A.M."/>
            <person name="Uno Y."/>
            <person name="Kwon T."/>
            <person name="Chapman J.A."/>
            <person name="Toyoda A."/>
            <person name="Takahashi S."/>
            <person name="Fukui A."/>
            <person name="Hikosaka A."/>
            <person name="Suzuki A."/>
            <person name="Kondo M."/>
            <person name="van Heeringen S.J."/>
            <person name="Quigley I."/>
            <person name="Heinz S."/>
            <person name="Ogino H."/>
            <person name="Ochi H."/>
            <person name="Hellsten U."/>
            <person name="Lyons J.B."/>
            <person name="Simakov O."/>
            <person name="Putnam N."/>
            <person name="Stites J."/>
            <person name="Kuroki Y."/>
            <person name="Tanaka T."/>
            <person name="Michiue T."/>
            <person name="Watanabe M."/>
            <person name="Bogdanovic O."/>
            <person name="Lister R."/>
            <person name="Georgiou G."/>
            <person name="Paranjpe S.S."/>
            <person name="van Kruijsbergen I."/>
            <person name="Shu S."/>
            <person name="Carlson J."/>
            <person name="Kinoshita T."/>
            <person name="Ohta Y."/>
            <person name="Mawaribuchi S."/>
            <person name="Jenkins J."/>
            <person name="Grimwood J."/>
            <person name="Schmutz J."/>
            <person name="Mitros T."/>
            <person name="Mozaffari S.V."/>
            <person name="Suzuki Y."/>
            <person name="Haramoto Y."/>
            <person name="Yamamoto T.S."/>
            <person name="Takagi C."/>
            <person name="Heald R."/>
            <person name="Miller K."/>
            <person name="Haudenschild C."/>
            <person name="Kitzman J."/>
            <person name="Nakayama T."/>
            <person name="Izutsu Y."/>
            <person name="Robert J."/>
            <person name="Fortriede J."/>
            <person name="Burns K."/>
            <person name="Lotay V."/>
            <person name="Karimi K."/>
            <person name="Yasuoka Y."/>
            <person name="Dichmann D.S."/>
            <person name="Flajnik M.F."/>
            <person name="Houston D.W."/>
            <person name="Shendure J."/>
            <person name="DuPasquier L."/>
            <person name="Vize P.D."/>
            <person name="Zorn A.M."/>
            <person name="Ito M."/>
            <person name="Marcotte E.M."/>
            <person name="Wallingford J.B."/>
            <person name="Ito Y."/>
            <person name="Asashima M."/>
            <person name="Ueno N."/>
            <person name="Matsuda Y."/>
            <person name="Veenstra G.J."/>
            <person name="Fujiyama A."/>
            <person name="Harland R.M."/>
            <person name="Taira M."/>
            <person name="Rokhsar D.S."/>
        </authorList>
    </citation>
    <scope>NUCLEOTIDE SEQUENCE [LARGE SCALE GENOMIC DNA]</scope>
    <source>
        <strain evidence="3">J</strain>
    </source>
</reference>
<feature type="chain" id="PRO_5037837941" description="Secreted protein" evidence="1">
    <location>
        <begin position="29"/>
        <end position="66"/>
    </location>
</feature>
<feature type="signal peptide" evidence="1">
    <location>
        <begin position="1"/>
        <end position="28"/>
    </location>
</feature>
<evidence type="ECO:0000313" key="3">
    <source>
        <dbReference type="Proteomes" id="UP000694892"/>
    </source>
</evidence>
<organism evidence="2 3">
    <name type="scientific">Xenopus laevis</name>
    <name type="common">African clawed frog</name>
    <dbReference type="NCBI Taxonomy" id="8355"/>
    <lineage>
        <taxon>Eukaryota</taxon>
        <taxon>Metazoa</taxon>
        <taxon>Chordata</taxon>
        <taxon>Craniata</taxon>
        <taxon>Vertebrata</taxon>
        <taxon>Euteleostomi</taxon>
        <taxon>Amphibia</taxon>
        <taxon>Batrachia</taxon>
        <taxon>Anura</taxon>
        <taxon>Pipoidea</taxon>
        <taxon>Pipidae</taxon>
        <taxon>Xenopodinae</taxon>
        <taxon>Xenopus</taxon>
        <taxon>Xenopus</taxon>
    </lineage>
</organism>